<comment type="similarity">
    <text evidence="1">Belongs to the PEP-utilizing enzyme family.</text>
</comment>
<dbReference type="GO" id="GO:0016301">
    <property type="term" value="F:kinase activity"/>
    <property type="evidence" value="ECO:0007669"/>
    <property type="project" value="InterPro"/>
</dbReference>
<dbReference type="InterPro" id="IPR051549">
    <property type="entry name" value="PEP_Utilizing_Enz"/>
</dbReference>
<dbReference type="InterPro" id="IPR036637">
    <property type="entry name" value="Phosphohistidine_dom_sf"/>
</dbReference>
<sequence length="1518" mass="170823">MDLYSFLNVQAFLLVPFVIYILFSRKPNGRSLYTNRDIFYPVKYYLSRKIVKQFQDRNKKKRQKYGYSSELEFKKFDNEQWSYFQSFRAMDETGNGLTLKLTVRPSKVAELILILRLSNGKIYTIPGSEKISVQSIRENQWRINGLLIDNLQPYRRLRIVYNGLLQDISCTSYEKIEHVQFNLIFNCCSEPYFFPDNYDSGLLTEALATSVWKDASWKTFLGKQARGYEQFGALIGFVKGDAFSEDHVLHLPTCRSKYHGPDDRYLLNRSVNIFLVDSHGVLINLNLKLYVNGDTHLNYGHVIHKYNETVPITRQDLRIECVGGNKSVPDLIVVHINTKTKEYLCALDLNKNAISSVGSDESDFELLSVPAECNINSRQGKSLAEFWYYNTSGNIILPQIKPLLLEKKVKNLPEDLVVNIQDENAKILNLTGGKGTSLALLATMSTEEFVVPPGIILTVNAFKHHLSEHPHLNRVIQNIEDVFYKKNEGKREEACAEAADAIKKGHISVELLKFINKGLDDVKRSCSEDGTGSISWAVRSSAISEDSEELSAAGQNETVLGCTTEEKLKQAILTCWASLYTYQSVQYRWQHGLPIRTDMAVVIQKMVPSDSAGVLFTWHPSTNDPSQMVITSNYGLGESVVSGVSEPDTFILNRNYSGQVCLLDQVIGSKTKVITLGDDGTKETDTINDQNEGFLLVEKNGDQNWSITKEQAVKLGKIGLMLEELFGGPRDIEWAFYKNRLYLLQSRPITTLTTWTEYELTHEFDNPVNTKNSVYTMANVGEVYPLAISALGQTVAEMLDRGVQLTLKKTNTFTRSSVICSHNRLLIDIVMSLHKNAKHEIEMASKILDLAIFGHVVINESINQMVLDRLGPTTSITMAMEFYKMVSKAWSVSGVAKKAKELSLVLDYGVRSEDDIQTIREKLRAGFNSLQTLSYYHSIVSGVSVFYQIICMNILIGKTKGESYSSTHNKTKPNDFLQNRLYLLQSRPITTLTTWTEYELTHEFDNPVNTKNSVYTMANVGEVYPLAISALGQTVAEMLDRGVQLTLKKTNTFTRSSVICSHNRLLIDIVMSLHKNAKHEIEMASKILDLAIFGHVVINESINQMVLDRLGPTTSITMAMEFYKMVSKAWSASGVAKKAKELSLVLDYGVRSEDDIQTIREKLRAGFNSLQTLSYYHSIVSGVSVFYQIICMNILIGKTKELHQDHHVDFANILMSCDDVVSAEVPVYLEKIARVVRNAGLAEEFSEVSAESGVDWLRIKCPESYILFEEFLEKHGHRAVGEFELSVETWGIKPSKVIPMIQANTLHMTDFVKEQKSTDEIISQLVSPLTSGNKRALKFVMARLRTAVGLREQTKSAVILGVHKTRLAYRQLAVRMVRDGLLPGEDLIFHLTDHELNDLIQNGNVGLVTKAIQRQRLYPKWTELKFPEVIYGVPQPINEIDIPIELKSGTKCVGTTACMGNVQARACVITHLDEIGQLQKGDILITYSTDIGWSPYFPMLSGVVTELGGLVSHGAVVA</sequence>
<dbReference type="InterPro" id="IPR013815">
    <property type="entry name" value="ATP_grasp_subdomain_1"/>
</dbReference>
<dbReference type="Gene3D" id="3.50.30.10">
    <property type="entry name" value="Phosphohistidine domain"/>
    <property type="match status" value="1"/>
</dbReference>
<dbReference type="GO" id="GO:0005524">
    <property type="term" value="F:ATP binding"/>
    <property type="evidence" value="ECO:0007669"/>
    <property type="project" value="InterPro"/>
</dbReference>
<evidence type="ECO:0000259" key="3">
    <source>
        <dbReference type="Pfam" id="PF00391"/>
    </source>
</evidence>
<dbReference type="OrthoDB" id="6123450at2759"/>
<feature type="domain" description="PEP-utilising enzyme mobile" evidence="3">
    <location>
        <begin position="1479"/>
        <end position="1518"/>
    </location>
</feature>
<evidence type="ECO:0000259" key="4">
    <source>
        <dbReference type="Pfam" id="PF01326"/>
    </source>
</evidence>
<dbReference type="InterPro" id="IPR008279">
    <property type="entry name" value="PEP-util_enz_mobile_dom"/>
</dbReference>
<keyword evidence="2" id="KW-1133">Transmembrane helix</keyword>
<dbReference type="PANTHER" id="PTHR43615:SF1">
    <property type="entry name" value="PPDK_N DOMAIN-CONTAINING PROTEIN"/>
    <property type="match status" value="1"/>
</dbReference>
<dbReference type="Gene3D" id="3.30.1490.20">
    <property type="entry name" value="ATP-grasp fold, A domain"/>
    <property type="match status" value="1"/>
</dbReference>
<proteinExistence type="inferred from homology"/>
<dbReference type="SUPFAM" id="SSF56059">
    <property type="entry name" value="Glutathione synthetase ATP-binding domain-like"/>
    <property type="match status" value="1"/>
</dbReference>
<dbReference type="KEGG" id="soy:115876212"/>
<dbReference type="SUPFAM" id="SSF52009">
    <property type="entry name" value="Phosphohistidine domain"/>
    <property type="match status" value="1"/>
</dbReference>
<gene>
    <name evidence="6" type="primary">LOC115876212</name>
</gene>
<dbReference type="RefSeq" id="XP_030747771.1">
    <property type="nucleotide sequence ID" value="XM_030891911.1"/>
</dbReference>
<evidence type="ECO:0000313" key="5">
    <source>
        <dbReference type="Proteomes" id="UP000504635"/>
    </source>
</evidence>
<evidence type="ECO:0000256" key="2">
    <source>
        <dbReference type="SAM" id="Phobius"/>
    </source>
</evidence>
<dbReference type="Pfam" id="PF00391">
    <property type="entry name" value="PEP-utilizers"/>
    <property type="match status" value="1"/>
</dbReference>
<dbReference type="Proteomes" id="UP000504635">
    <property type="component" value="Unplaced"/>
</dbReference>
<dbReference type="GeneID" id="115876212"/>
<dbReference type="Gene3D" id="3.30.470.20">
    <property type="entry name" value="ATP-grasp fold, B domain"/>
    <property type="match status" value="1"/>
</dbReference>
<feature type="transmembrane region" description="Helical" evidence="2">
    <location>
        <begin position="6"/>
        <end position="23"/>
    </location>
</feature>
<protein>
    <submittedName>
        <fullName evidence="6">Uncharacterized protein LOC115876212</fullName>
    </submittedName>
</protein>
<organism evidence="5 6">
    <name type="scientific">Sitophilus oryzae</name>
    <name type="common">Rice weevil</name>
    <name type="synonym">Curculio oryzae</name>
    <dbReference type="NCBI Taxonomy" id="7048"/>
    <lineage>
        <taxon>Eukaryota</taxon>
        <taxon>Metazoa</taxon>
        <taxon>Ecdysozoa</taxon>
        <taxon>Arthropoda</taxon>
        <taxon>Hexapoda</taxon>
        <taxon>Insecta</taxon>
        <taxon>Pterygota</taxon>
        <taxon>Neoptera</taxon>
        <taxon>Endopterygota</taxon>
        <taxon>Coleoptera</taxon>
        <taxon>Polyphaga</taxon>
        <taxon>Cucujiformia</taxon>
        <taxon>Curculionidae</taxon>
        <taxon>Dryophthorinae</taxon>
        <taxon>Sitophilus</taxon>
    </lineage>
</organism>
<dbReference type="InterPro" id="IPR002192">
    <property type="entry name" value="PPDK_AMP/ATP-bd"/>
</dbReference>
<name>A0A6J2X9B5_SITOR</name>
<keyword evidence="5" id="KW-1185">Reference proteome</keyword>
<evidence type="ECO:0000256" key="1">
    <source>
        <dbReference type="ARBA" id="ARBA00007837"/>
    </source>
</evidence>
<keyword evidence="2" id="KW-0472">Membrane</keyword>
<dbReference type="InParanoid" id="A0A6J2X9B5"/>
<evidence type="ECO:0000313" key="6">
    <source>
        <dbReference type="RefSeq" id="XP_030747771.1"/>
    </source>
</evidence>
<accession>A0A6J2X9B5</accession>
<feature type="domain" description="Pyruvate phosphate dikinase AMP/ATP-binding" evidence="4">
    <location>
        <begin position="429"/>
        <end position="755"/>
    </location>
</feature>
<reference evidence="6" key="1">
    <citation type="submission" date="2025-08" db="UniProtKB">
        <authorList>
            <consortium name="RefSeq"/>
        </authorList>
    </citation>
    <scope>IDENTIFICATION</scope>
    <source>
        <tissue evidence="6">Gonads</tissue>
    </source>
</reference>
<dbReference type="PANTHER" id="PTHR43615">
    <property type="entry name" value="PHOSPHOENOLPYRUVATE SYNTHASE-RELATED"/>
    <property type="match status" value="1"/>
</dbReference>
<keyword evidence="2" id="KW-0812">Transmembrane</keyword>
<dbReference type="Pfam" id="PF01326">
    <property type="entry name" value="PPDK_N"/>
    <property type="match status" value="1"/>
</dbReference>